<sequence>MIRNLDMTALRSFVTVADVGGVTKAAAQLHLTQSAVSMQLKRLEESMGLQLLDRSARSVALTAQGELLLSYGRKLLALNDEAWNRLTADDFEGEVTLGVPHDIVYPHIPQVLRRFKQEFPRVKVNLLSSFTVELKRKLERGEVDLILGTEARCPDGASVIAASGLTWFADKESRIWNQRPLPLAYEDHCLFRSYVIEALDQAGIPWEVVVETKHARTVEVSVSAGLALHACLKSTQQPDWCEVPADAGLPALPEFLITMQKANPQDVLLDRLGELIIAEYKNGLYPRKKSPALVAV</sequence>
<accession>A0A2G5K1Y9</accession>
<evidence type="ECO:0000313" key="7">
    <source>
        <dbReference type="Proteomes" id="UP000231516"/>
    </source>
</evidence>
<dbReference type="PANTHER" id="PTHR30579:SF7">
    <property type="entry name" value="HTH-TYPE TRANSCRIPTIONAL REGULATOR LRHA-RELATED"/>
    <property type="match status" value="1"/>
</dbReference>
<dbReference type="Pfam" id="PF00126">
    <property type="entry name" value="HTH_1"/>
    <property type="match status" value="1"/>
</dbReference>
<gene>
    <name evidence="6" type="ORF">BFP76_08040</name>
</gene>
<dbReference type="PANTHER" id="PTHR30579">
    <property type="entry name" value="TRANSCRIPTIONAL REGULATOR"/>
    <property type="match status" value="1"/>
</dbReference>
<feature type="domain" description="HTH lysR-type" evidence="5">
    <location>
        <begin position="5"/>
        <end position="62"/>
    </location>
</feature>
<dbReference type="Pfam" id="PF03466">
    <property type="entry name" value="LysR_substrate"/>
    <property type="match status" value="1"/>
</dbReference>
<dbReference type="InterPro" id="IPR005119">
    <property type="entry name" value="LysR_subst-bd"/>
</dbReference>
<comment type="similarity">
    <text evidence="1">Belongs to the LysR transcriptional regulatory family.</text>
</comment>
<dbReference type="InterPro" id="IPR050176">
    <property type="entry name" value="LTTR"/>
</dbReference>
<keyword evidence="7" id="KW-1185">Reference proteome</keyword>
<dbReference type="InterPro" id="IPR036390">
    <property type="entry name" value="WH_DNA-bd_sf"/>
</dbReference>
<dbReference type="SUPFAM" id="SSF46785">
    <property type="entry name" value="Winged helix' DNA-binding domain"/>
    <property type="match status" value="1"/>
</dbReference>
<name>A0A2G5K1Y9_9RHOB</name>
<dbReference type="FunFam" id="1.10.10.10:FF:000001">
    <property type="entry name" value="LysR family transcriptional regulator"/>
    <property type="match status" value="1"/>
</dbReference>
<evidence type="ECO:0000259" key="5">
    <source>
        <dbReference type="PROSITE" id="PS50931"/>
    </source>
</evidence>
<dbReference type="Gene3D" id="1.10.10.10">
    <property type="entry name" value="Winged helix-like DNA-binding domain superfamily/Winged helix DNA-binding domain"/>
    <property type="match status" value="1"/>
</dbReference>
<dbReference type="SUPFAM" id="SSF53850">
    <property type="entry name" value="Periplasmic binding protein-like II"/>
    <property type="match status" value="1"/>
</dbReference>
<dbReference type="AlphaFoldDB" id="A0A2G5K1Y9"/>
<comment type="caution">
    <text evidence="6">The sequence shown here is derived from an EMBL/GenBank/DDBJ whole genome shotgun (WGS) entry which is preliminary data.</text>
</comment>
<evidence type="ECO:0000256" key="3">
    <source>
        <dbReference type="ARBA" id="ARBA00023125"/>
    </source>
</evidence>
<dbReference type="GO" id="GO:0003700">
    <property type="term" value="F:DNA-binding transcription factor activity"/>
    <property type="evidence" value="ECO:0007669"/>
    <property type="project" value="InterPro"/>
</dbReference>
<dbReference type="InterPro" id="IPR000847">
    <property type="entry name" value="LysR_HTH_N"/>
</dbReference>
<evidence type="ECO:0000256" key="2">
    <source>
        <dbReference type="ARBA" id="ARBA00023015"/>
    </source>
</evidence>
<dbReference type="InterPro" id="IPR036388">
    <property type="entry name" value="WH-like_DNA-bd_sf"/>
</dbReference>
<keyword evidence="4" id="KW-0804">Transcription</keyword>
<dbReference type="RefSeq" id="WP_099594316.1">
    <property type="nucleotide sequence ID" value="NZ_MDGM01000013.1"/>
</dbReference>
<evidence type="ECO:0000313" key="6">
    <source>
        <dbReference type="EMBL" id="PIB23556.1"/>
    </source>
</evidence>
<dbReference type="GO" id="GO:0003677">
    <property type="term" value="F:DNA binding"/>
    <property type="evidence" value="ECO:0007669"/>
    <property type="project" value="UniProtKB-KW"/>
</dbReference>
<dbReference type="PRINTS" id="PR00039">
    <property type="entry name" value="HTHLYSR"/>
</dbReference>
<dbReference type="Gene3D" id="3.40.190.10">
    <property type="entry name" value="Periplasmic binding protein-like II"/>
    <property type="match status" value="2"/>
</dbReference>
<evidence type="ECO:0000256" key="1">
    <source>
        <dbReference type="ARBA" id="ARBA00009437"/>
    </source>
</evidence>
<dbReference type="Proteomes" id="UP000231516">
    <property type="component" value="Unassembled WGS sequence"/>
</dbReference>
<proteinExistence type="inferred from homology"/>
<protein>
    <recommendedName>
        <fullName evidence="5">HTH lysR-type domain-containing protein</fullName>
    </recommendedName>
</protein>
<reference evidence="6 7" key="1">
    <citation type="submission" date="2016-08" db="EMBL/GenBank/DDBJ databases">
        <title>Draft genome of Amylibacter sp. strain 4G11.</title>
        <authorList>
            <person name="Wong S.-K."/>
            <person name="Hamasaki K."/>
            <person name="Yoshizawa S."/>
        </authorList>
    </citation>
    <scope>NUCLEOTIDE SEQUENCE [LARGE SCALE GENOMIC DNA]</scope>
    <source>
        <strain evidence="6 7">4G11</strain>
    </source>
</reference>
<keyword evidence="3" id="KW-0238">DNA-binding</keyword>
<dbReference type="EMBL" id="MDGM01000013">
    <property type="protein sequence ID" value="PIB23556.1"/>
    <property type="molecule type" value="Genomic_DNA"/>
</dbReference>
<organism evidence="6 7">
    <name type="scientific">Paramylibacter kogurei</name>
    <dbReference type="NCBI Taxonomy" id="1889778"/>
    <lineage>
        <taxon>Bacteria</taxon>
        <taxon>Pseudomonadati</taxon>
        <taxon>Pseudomonadota</taxon>
        <taxon>Alphaproteobacteria</taxon>
        <taxon>Rhodobacterales</taxon>
        <taxon>Paracoccaceae</taxon>
        <taxon>Paramylibacter</taxon>
    </lineage>
</organism>
<evidence type="ECO:0000256" key="4">
    <source>
        <dbReference type="ARBA" id="ARBA00023163"/>
    </source>
</evidence>
<dbReference type="PROSITE" id="PS50931">
    <property type="entry name" value="HTH_LYSR"/>
    <property type="match status" value="1"/>
</dbReference>
<keyword evidence="2" id="KW-0805">Transcription regulation</keyword>
<dbReference type="OrthoDB" id="8097684at2"/>